<feature type="transmembrane region" description="Helical" evidence="8">
    <location>
        <begin position="165"/>
        <end position="183"/>
    </location>
</feature>
<gene>
    <name evidence="10" type="ORF">AXFE_27290</name>
</gene>
<evidence type="ECO:0000313" key="10">
    <source>
        <dbReference type="EMBL" id="KJF16447.1"/>
    </source>
</evidence>
<dbReference type="InterPro" id="IPR017900">
    <property type="entry name" value="4Fe4S_Fe_S_CS"/>
</dbReference>
<dbReference type="InterPro" id="IPR052378">
    <property type="entry name" value="NosR_regulator"/>
</dbReference>
<dbReference type="STRING" id="1280514.AXFE_27290"/>
<dbReference type="PROSITE" id="PS00198">
    <property type="entry name" value="4FE4S_FER_1"/>
    <property type="match status" value="1"/>
</dbReference>
<evidence type="ECO:0000256" key="5">
    <source>
        <dbReference type="ARBA" id="ARBA00023014"/>
    </source>
</evidence>
<keyword evidence="3" id="KW-0479">Metal-binding</keyword>
<organism evidence="10 11">
    <name type="scientific">Acidithrix ferrooxidans</name>
    <dbReference type="NCBI Taxonomy" id="1280514"/>
    <lineage>
        <taxon>Bacteria</taxon>
        <taxon>Bacillati</taxon>
        <taxon>Actinomycetota</taxon>
        <taxon>Acidimicrobiia</taxon>
        <taxon>Acidimicrobiales</taxon>
        <taxon>Acidimicrobiaceae</taxon>
        <taxon>Acidithrix</taxon>
    </lineage>
</organism>
<evidence type="ECO:0000256" key="1">
    <source>
        <dbReference type="ARBA" id="ARBA00004236"/>
    </source>
</evidence>
<dbReference type="SUPFAM" id="SSF54862">
    <property type="entry name" value="4Fe-4S ferredoxins"/>
    <property type="match status" value="1"/>
</dbReference>
<feature type="region of interest" description="Disordered" evidence="7">
    <location>
        <begin position="1"/>
        <end position="26"/>
    </location>
</feature>
<feature type="transmembrane region" description="Helical" evidence="8">
    <location>
        <begin position="321"/>
        <end position="345"/>
    </location>
</feature>
<feature type="compositionally biased region" description="Basic and acidic residues" evidence="7">
    <location>
        <begin position="7"/>
        <end position="26"/>
    </location>
</feature>
<dbReference type="Proteomes" id="UP000032360">
    <property type="component" value="Unassembled WGS sequence"/>
</dbReference>
<feature type="transmembrane region" description="Helical" evidence="8">
    <location>
        <begin position="504"/>
        <end position="523"/>
    </location>
</feature>
<comment type="subcellular location">
    <subcellularLocation>
        <location evidence="1">Cell membrane</location>
    </subcellularLocation>
</comment>
<comment type="caution">
    <text evidence="10">The sequence shown here is derived from an EMBL/GenBank/DDBJ whole genome shotgun (WGS) entry which is preliminary data.</text>
</comment>
<dbReference type="PROSITE" id="PS51379">
    <property type="entry name" value="4FE4S_FER_2"/>
    <property type="match status" value="1"/>
</dbReference>
<keyword evidence="2" id="KW-1003">Cell membrane</keyword>
<dbReference type="PANTHER" id="PTHR30224:SF4">
    <property type="entry name" value="ELECTRON TRANSPORT PROTEIN YCCM-RELATED"/>
    <property type="match status" value="1"/>
</dbReference>
<dbReference type="OrthoDB" id="9784262at2"/>
<dbReference type="GO" id="GO:0005886">
    <property type="term" value="C:plasma membrane"/>
    <property type="evidence" value="ECO:0007669"/>
    <property type="project" value="UniProtKB-SubCell"/>
</dbReference>
<evidence type="ECO:0000256" key="4">
    <source>
        <dbReference type="ARBA" id="ARBA00023004"/>
    </source>
</evidence>
<dbReference type="InterPro" id="IPR017896">
    <property type="entry name" value="4Fe4S_Fe-S-bd"/>
</dbReference>
<evidence type="ECO:0000313" key="11">
    <source>
        <dbReference type="Proteomes" id="UP000032360"/>
    </source>
</evidence>
<keyword evidence="6 8" id="KW-0472">Membrane</keyword>
<dbReference type="AlphaFoldDB" id="A0A0D8HF86"/>
<feature type="domain" description="4Fe-4S ferredoxin-type" evidence="9">
    <location>
        <begin position="275"/>
        <end position="305"/>
    </location>
</feature>
<dbReference type="GO" id="GO:0051536">
    <property type="term" value="F:iron-sulfur cluster binding"/>
    <property type="evidence" value="ECO:0007669"/>
    <property type="project" value="UniProtKB-KW"/>
</dbReference>
<dbReference type="GO" id="GO:0046872">
    <property type="term" value="F:metal ion binding"/>
    <property type="evidence" value="ECO:0007669"/>
    <property type="project" value="UniProtKB-KW"/>
</dbReference>
<evidence type="ECO:0000259" key="9">
    <source>
        <dbReference type="PROSITE" id="PS51379"/>
    </source>
</evidence>
<evidence type="ECO:0000256" key="2">
    <source>
        <dbReference type="ARBA" id="ARBA00022475"/>
    </source>
</evidence>
<evidence type="ECO:0000256" key="6">
    <source>
        <dbReference type="ARBA" id="ARBA00023136"/>
    </source>
</evidence>
<name>A0A0D8HF86_9ACTN</name>
<keyword evidence="4" id="KW-0408">Iron</keyword>
<feature type="transmembrane region" description="Helical" evidence="8">
    <location>
        <begin position="198"/>
        <end position="216"/>
    </location>
</feature>
<dbReference type="RefSeq" id="WP_052606424.1">
    <property type="nucleotide sequence ID" value="NZ_JXYS01000083.1"/>
</dbReference>
<feature type="transmembrane region" description="Helical" evidence="8">
    <location>
        <begin position="74"/>
        <end position="99"/>
    </location>
</feature>
<accession>A0A0D8HF86</accession>
<reference evidence="10 11" key="1">
    <citation type="submission" date="2015-01" db="EMBL/GenBank/DDBJ databases">
        <title>Draft genome of the acidophilic iron oxidizer Acidithrix ferrooxidans strain Py-F3.</title>
        <authorList>
            <person name="Poehlein A."/>
            <person name="Eisen S."/>
            <person name="Schloemann M."/>
            <person name="Johnson B.D."/>
            <person name="Daniel R."/>
            <person name="Muehling M."/>
        </authorList>
    </citation>
    <scope>NUCLEOTIDE SEQUENCE [LARGE SCALE GENOMIC DNA]</scope>
    <source>
        <strain evidence="10 11">Py-F3</strain>
    </source>
</reference>
<evidence type="ECO:0000256" key="7">
    <source>
        <dbReference type="SAM" id="MobiDB-lite"/>
    </source>
</evidence>
<keyword evidence="5" id="KW-0411">Iron-sulfur</keyword>
<keyword evidence="11" id="KW-1185">Reference proteome</keyword>
<dbReference type="EMBL" id="JXYS01000083">
    <property type="protein sequence ID" value="KJF16447.1"/>
    <property type="molecule type" value="Genomic_DNA"/>
</dbReference>
<protein>
    <submittedName>
        <fullName evidence="10">4Fe-4S binding domain protein</fullName>
    </submittedName>
</protein>
<proteinExistence type="predicted"/>
<dbReference type="Pfam" id="PF12801">
    <property type="entry name" value="Fer4_5"/>
    <property type="match status" value="2"/>
</dbReference>
<feature type="transmembrane region" description="Helical" evidence="8">
    <location>
        <begin position="111"/>
        <end position="135"/>
    </location>
</feature>
<feature type="transmembrane region" description="Helical" evidence="8">
    <location>
        <begin position="365"/>
        <end position="387"/>
    </location>
</feature>
<feature type="transmembrane region" description="Helical" evidence="8">
    <location>
        <begin position="408"/>
        <end position="427"/>
    </location>
</feature>
<feature type="transmembrane region" description="Helical" evidence="8">
    <location>
        <begin position="465"/>
        <end position="484"/>
    </location>
</feature>
<keyword evidence="8" id="KW-0812">Transmembrane</keyword>
<evidence type="ECO:0000256" key="3">
    <source>
        <dbReference type="ARBA" id="ARBA00022723"/>
    </source>
</evidence>
<evidence type="ECO:0000256" key="8">
    <source>
        <dbReference type="SAM" id="Phobius"/>
    </source>
</evidence>
<sequence length="529" mass="58462">MTYVTDPKTKAMPFKDEDDPRKNVTSEGRLDPVAVAIRLRPKVETDMASHFAPSDPKLDLSRTKPVKAILKKRWLQFALIVPNQLIFWLVIFSGLIGTVVPGLNFATAITWYIWFCIVFVLMVVVGRAWCVMCPFGGFGEWIQRKTFFKKTQKSLGFGLKYPKKLAAYGLVSSAVSFLVLTYIEEFFNIAGPGAPHDTAYMVLGIVAFATITFLVFERRTFCRYLCPLSALIGSVGSMGSIAGFRTKDRNACQSCSTKSCMRGGEEGYGCPWYTWVGSADSNSLCGLCTECYKSCPTDNIGLYAQAPLTSVIQPNKKRMDIAVVSAILLGLVVFQQINALSMFTSLDDWLNKQTHFPQYPNPIDYVGFIALFALVPVAIYKVGAILFSKGTIATTDGTFMTKRSEFRNWFISGSYALLPAIGADYFARQLPKFFKHATRIVPAVAHPFGGTAKALYNYRLLSDSHIVMVQVAIMIIGTLASLYAAAKISKRDLVLTNKGSKVAYAYFAVAILAMSIPMTLLYIPMHAAN</sequence>
<keyword evidence="8" id="KW-1133">Transmembrane helix</keyword>
<dbReference type="PANTHER" id="PTHR30224">
    <property type="entry name" value="ELECTRON TRANSPORT PROTEIN"/>
    <property type="match status" value="1"/>
</dbReference>